<keyword evidence="9" id="KW-0106">Calcium</keyword>
<feature type="domain" description="EF-hand" evidence="15">
    <location>
        <begin position="2055"/>
        <end position="2090"/>
    </location>
</feature>
<feature type="domain" description="Calponin-homology (CH)" evidence="14">
    <location>
        <begin position="14"/>
        <end position="117"/>
    </location>
</feature>
<feature type="compositionally biased region" description="Low complexity" evidence="13">
    <location>
        <begin position="2569"/>
        <end position="2617"/>
    </location>
</feature>
<dbReference type="Pfam" id="PF00435">
    <property type="entry name" value="Spectrin"/>
    <property type="match status" value="14"/>
</dbReference>
<keyword evidence="6" id="KW-0597">Phosphoprotein</keyword>
<feature type="compositionally biased region" description="Basic and acidic residues" evidence="13">
    <location>
        <begin position="2422"/>
        <end position="2461"/>
    </location>
</feature>
<evidence type="ECO:0000256" key="9">
    <source>
        <dbReference type="ARBA" id="ARBA00022837"/>
    </source>
</evidence>
<dbReference type="SUPFAM" id="SSF47576">
    <property type="entry name" value="Calponin-homology domain, CH-domain"/>
    <property type="match status" value="1"/>
</dbReference>
<dbReference type="OMA" id="FQIAQEE"/>
<dbReference type="GO" id="GO:0005856">
    <property type="term" value="C:cytoskeleton"/>
    <property type="evidence" value="ECO:0007669"/>
    <property type="project" value="UniProtKB-SubCell"/>
</dbReference>
<keyword evidence="11" id="KW-0206">Cytoskeleton</keyword>
<keyword evidence="10" id="KW-0009">Actin-binding</keyword>
<dbReference type="SUPFAM" id="SSF46966">
    <property type="entry name" value="Spectrin repeat"/>
    <property type="match status" value="14"/>
</dbReference>
<dbReference type="RefSeq" id="XP_011269978.1">
    <property type="nucleotide sequence ID" value="XM_011271676.1"/>
</dbReference>
<accession>A0A0D2U0V3</accession>
<keyword evidence="4" id="KW-0117">Actin capping</keyword>
<dbReference type="PROSITE" id="PS50021">
    <property type="entry name" value="CH"/>
    <property type="match status" value="2"/>
</dbReference>
<dbReference type="InterPro" id="IPR014837">
    <property type="entry name" value="EF-hand_Ca_insen"/>
</dbReference>
<comment type="similarity">
    <text evidence="3">Belongs to the alpha-actinin family.</text>
</comment>
<dbReference type="InterPro" id="IPR036872">
    <property type="entry name" value="CH_dom_sf"/>
</dbReference>
<evidence type="ECO:0000313" key="17">
    <source>
        <dbReference type="Proteomes" id="UP000008743"/>
    </source>
</evidence>
<sequence>MDSRIKELGADRTLVQKKTFTKWVNMHLAKVGLKCDDLYMDLRDGTKLLKLLEIISGDTQARPEKGKMRVHLMSNMRSVLDYLKRKITMENIGPEDLVDGNGKLTLGLIWTIILRFQIQDISMEALSAKEALLLWCQRKTAGYPGVNVQDFSKSWSNGLAFNALIHKHRPDLLDFNALSSGDPVANLNKAFDICDKEFGVAKLLDVEDVNVDRPDERSIMTYVAALYHYFNSHKDEGLAAGRVGNVVDFLAEIDAMQEQYEKMATDLLAWIQAKRERLDSRDFPDTLPLLQGSTTQFSQYLKEEKPGKYTEKSNLEVQLFDIQTKLRSRGLIEYVPPGGKSVRDVNKAWTKLERSEHEHEQALHKEIARQERLEHLAQRFNRKAGLREQWLAESTRQLQDVETTNAAATASKDLHAVRGLSAKLDSIDTDVRAHEDHVDSLTDLAEELADGKYHARAEIAARDAAVGQKFNELDALLAKNRDALDASGLVCHYHSDADDADATLREAQIVATSDLLGRDVDSVTKLLDDLRQTEEEVARQGQVQITDLRARSNAIGNTEHSHVQPANAAEVAERQAALEALHAEVLKQLADRRKRLEQALAARRFEVDAQDELAWIADREPTAASTDVGSDLTSARNYRQRHAAFEVEVNGHEPRIHQVVAAGAALLSGTNDAHDQQVKKTSDDVEAQWKHLKELSAQRAKLLDDAVRAEQYHADATEAESWLFEQESVVNSGDLGKDVESTEALIKKHDAHEAAINAYSQSIGGLQQQSNSLGADNHPSKDIISDRQGAIDDQYNNLKEAAGARRQRLVNALRLHTFEREADGLERFLQAKEDIARSENIPHDLEHIEAFQRKFDKLDQDLAAGTDRVDRVNSLGDGLTKEEHPESEKVAARQAELNDRFNKLKELAAANKDRLQGARGVEQFGREVDETKSRMASKDAALGSADVGTDIGSVQELQRRHEALERDLDAIKNKIGNLNELADNLTNDADRPAEQVAAVRESQKELNDAWAALSAKSDARRDQLAAALSLQEFLARARDITSFMSNISAVMAAEELAKDLVRAEAMLSKHQERKGKMNANADSVKALDETGAELIAADHFAKADIQAQLDRIHAEQDKLGQQWATQAHKLGQCRDLHIFYRDADQIDDWIAGEETQLSRQRNSIADSLEAVRLMIRRNDELRRAIATEEETVARLDTHAKRLGDEKHYDASSIDTRRDDVLAKFAALKAHADQHAQDLAGMLRMQQVAKDLADAQQWVDDKLQSSSSLDLPPSQDGVVSDADVADRLKRLEVFQAELDANRDRIDAVRKAADELAATGMPGTGALGDDSAALGQDFDNLVAAAAAKAQRIREAGEAQAFAKAAKDIDVWLDEAATALRNEDVGKDLTGSTALLDEVKRVDREIASHEPAIQELQALAKSLAEKNVSDAPAIQARADAISARFAELPPLADGRKKKLDYVIELHRFARDVDDELAWIGEKDNVAASTDYGKNQTSAQSLQKKHIAFEAELSAHQPSVDGVSSKGRELAAAVPESAESINAKVDDVQTKWNALKQKAADRGAKLDETVDFLRFNAELDEEESWVKDRQALLQSNDHGDSLPATAALVRKHDEFTADLGVHQEHVKSILAIGERLLQQGHYQAPAIASRMESVENGLAVLGDLSLKRRSRLDDALKFHQFNNAADAISAWIKAHDQHASSTDYGRDLVSVKFLAKRHGDYVVVQDAFQSRVDDLGTFKDQLVAASHKDSAAVQEHHGAVLTQWNTHRDSVQKRTDKLASEQKRFQELDELMLLFAKNAGVFYNRLENAEEDLSESVRVNDLAEVEALKTEDLRHRDSREQIAADLKVLTDLQGQLSGQGVSNNPYTPYTINQLTEKHADFLKLIDTRFEALNTETKRQEKNEQLRKEFAQKANALGQQVVAIRASLVEGSGSLDEQLKSIEERHKSVATLSAAHKEVEVLGHKLEEERIFNNPHTEHTPVSLAQQIDQLDQLANRMKYNVKQQIDARNNKGVTEAQLREFETTFNHFDRNKSGTLDYAEFRGCLIAQGYDVQQPKDGGSDEAFEKIIQQVDSNRDGNVNKEEYIDFMIRRETTNATSQDDIVTAFKQMAGDQPFVTKRQITEGLGAKTAQYCLQHMKPYQNDSEKLDYQTFIDHMFTQSQARKERQDEADAFAKIEKESDAKEEASRHEDAQRREQSAAEVAANRDGRQKARKDARANERVARSQKEAERKARLDAEAVAKAAKEEAQRQAAETRAREDRERKAREDAERKAREEQEKRERAEREEAERALKAEAERKAREQREEAERKEREDIERVAREAAERKAQEEAERKAKEEGERKAKEEAERVAREEAERKAREEAERKAKEEADRRAREEAERKAKEEAEAQAREAEEARIREEQERKAQEEAERKAQAEAEALVQAENERKARQAETERKAAEEAAARKAAEEEAERRAQQEEANRRAQLASASSTSTTSVESPNGSATNLDKAGIASPDKKGADKKALKEADKKAKAEKEEADKKAKAEKEEADKKAKAEKKEADKKAKAEKEEADRRAKEEKKAKKGRGSDAAAVPAAAAPAESSSASTSESAAEPTASAAGPQATVTVSEPQESSSSTPAPAPVVAPLPTNPDGSVDFAKTDDEQVRAAALAVVTGDDKKSKRRSINLNLFKAKKEDDESGAAAAAAASTDAATPEKDKKKDKKKK</sequence>
<dbReference type="GO" id="GO:0005509">
    <property type="term" value="F:calcium ion binding"/>
    <property type="evidence" value="ECO:0007669"/>
    <property type="project" value="InterPro"/>
</dbReference>
<evidence type="ECO:0008006" key="18">
    <source>
        <dbReference type="Google" id="ProtNLM"/>
    </source>
</evidence>
<dbReference type="CDD" id="cd00176">
    <property type="entry name" value="SPEC"/>
    <property type="match status" value="8"/>
</dbReference>
<dbReference type="InterPro" id="IPR001589">
    <property type="entry name" value="Actinin_actin-bd_CS"/>
</dbReference>
<dbReference type="InParanoid" id="A0A0D2U0V3"/>
<organism evidence="16 17">
    <name type="scientific">Capsaspora owczarzaki (strain ATCC 30864)</name>
    <dbReference type="NCBI Taxonomy" id="595528"/>
    <lineage>
        <taxon>Eukaryota</taxon>
        <taxon>Filasterea</taxon>
        <taxon>Capsaspora</taxon>
    </lineage>
</organism>
<feature type="coiled-coil region" evidence="12">
    <location>
        <begin position="954"/>
        <end position="988"/>
    </location>
</feature>
<evidence type="ECO:0000256" key="2">
    <source>
        <dbReference type="ARBA" id="ARBA00006826"/>
    </source>
</evidence>
<dbReference type="GO" id="GO:0005737">
    <property type="term" value="C:cytoplasm"/>
    <property type="evidence" value="ECO:0007669"/>
    <property type="project" value="UniProtKB-ARBA"/>
</dbReference>
<dbReference type="FunFam" id="1.10.418.10:FF:000001">
    <property type="entry name" value="Actinin alpha 1"/>
    <property type="match status" value="1"/>
</dbReference>
<comment type="subcellular location">
    <subcellularLocation>
        <location evidence="1">Cytoplasm</location>
        <location evidence="1">Cytoskeleton</location>
    </subcellularLocation>
</comment>
<dbReference type="CDD" id="cd00051">
    <property type="entry name" value="EFh"/>
    <property type="match status" value="1"/>
</dbReference>
<evidence type="ECO:0000256" key="6">
    <source>
        <dbReference type="ARBA" id="ARBA00022553"/>
    </source>
</evidence>
<feature type="domain" description="EF-hand" evidence="15">
    <location>
        <begin position="2012"/>
        <end position="2047"/>
    </location>
</feature>
<name>A0A0D2U0V3_CAPO3</name>
<dbReference type="PROSITE" id="PS00019">
    <property type="entry name" value="ACTININ_1"/>
    <property type="match status" value="1"/>
</dbReference>
<dbReference type="SUPFAM" id="SSF47473">
    <property type="entry name" value="EF-hand"/>
    <property type="match status" value="1"/>
</dbReference>
<feature type="compositionally biased region" description="Low complexity" evidence="13">
    <location>
        <begin position="2462"/>
        <end position="2475"/>
    </location>
</feature>
<dbReference type="Gene3D" id="1.20.58.60">
    <property type="match status" value="11"/>
</dbReference>
<keyword evidence="17" id="KW-1185">Reference proteome</keyword>
<feature type="compositionally biased region" description="Low complexity" evidence="13">
    <location>
        <begin position="2679"/>
        <end position="2691"/>
    </location>
</feature>
<dbReference type="GO" id="GO:0003779">
    <property type="term" value="F:actin binding"/>
    <property type="evidence" value="ECO:0007669"/>
    <property type="project" value="UniProtKB-KW"/>
</dbReference>
<keyword evidence="8" id="KW-0677">Repeat</keyword>
<dbReference type="Gene3D" id="1.10.238.10">
    <property type="entry name" value="EF-hand"/>
    <property type="match status" value="2"/>
</dbReference>
<dbReference type="eggNOG" id="KOG0040">
    <property type="taxonomic scope" value="Eukaryota"/>
</dbReference>
<evidence type="ECO:0000259" key="14">
    <source>
        <dbReference type="PROSITE" id="PS50021"/>
    </source>
</evidence>
<evidence type="ECO:0000256" key="1">
    <source>
        <dbReference type="ARBA" id="ARBA00004245"/>
    </source>
</evidence>
<feature type="compositionally biased region" description="Basic and acidic residues" evidence="13">
    <location>
        <begin position="2494"/>
        <end position="2560"/>
    </location>
</feature>
<dbReference type="Proteomes" id="UP000008743">
    <property type="component" value="Unassembled WGS sequence"/>
</dbReference>
<dbReference type="SMART" id="SM00033">
    <property type="entry name" value="CH"/>
    <property type="match status" value="2"/>
</dbReference>
<evidence type="ECO:0000259" key="15">
    <source>
        <dbReference type="PROSITE" id="PS50222"/>
    </source>
</evidence>
<feature type="coiled-coil region" evidence="12">
    <location>
        <begin position="1171"/>
        <end position="1198"/>
    </location>
</feature>
<evidence type="ECO:0000256" key="7">
    <source>
        <dbReference type="ARBA" id="ARBA00022723"/>
    </source>
</evidence>
<feature type="region of interest" description="Disordered" evidence="13">
    <location>
        <begin position="2652"/>
        <end position="2704"/>
    </location>
</feature>
<proteinExistence type="inferred from homology"/>
<evidence type="ECO:0000256" key="11">
    <source>
        <dbReference type="ARBA" id="ARBA00023212"/>
    </source>
</evidence>
<feature type="region of interest" description="Disordered" evidence="13">
    <location>
        <begin position="2172"/>
        <end position="2636"/>
    </location>
</feature>
<evidence type="ECO:0000256" key="5">
    <source>
        <dbReference type="ARBA" id="ARBA00022490"/>
    </source>
</evidence>
<dbReference type="InterPro" id="IPR018159">
    <property type="entry name" value="Spectrin/alpha-actinin"/>
</dbReference>
<dbReference type="Pfam" id="PF08726">
    <property type="entry name" value="EFhand_Ca_insen"/>
    <property type="match status" value="1"/>
</dbReference>
<dbReference type="STRING" id="595528.A0A0D2U0V3"/>
<evidence type="ECO:0000256" key="13">
    <source>
        <dbReference type="SAM" id="MobiDB-lite"/>
    </source>
</evidence>
<dbReference type="FunFam" id="1.20.58.60:FF:000020">
    <property type="entry name" value="Spectrin alpha chain, non-erythrocytic 1"/>
    <property type="match status" value="1"/>
</dbReference>
<dbReference type="Pfam" id="PF00307">
    <property type="entry name" value="CH"/>
    <property type="match status" value="2"/>
</dbReference>
<dbReference type="PROSITE" id="PS00020">
    <property type="entry name" value="ACTININ_2"/>
    <property type="match status" value="1"/>
</dbReference>
<dbReference type="SMART" id="SM00054">
    <property type="entry name" value="EFh"/>
    <property type="match status" value="2"/>
</dbReference>
<dbReference type="EMBL" id="KE346360">
    <property type="protein sequence ID" value="KJE88866.1"/>
    <property type="molecule type" value="Genomic_DNA"/>
</dbReference>
<keyword evidence="5" id="KW-0963">Cytoplasm</keyword>
<dbReference type="eggNOG" id="KOG0517">
    <property type="taxonomic scope" value="Eukaryota"/>
</dbReference>
<evidence type="ECO:0000256" key="3">
    <source>
        <dbReference type="ARBA" id="ARBA00010255"/>
    </source>
</evidence>
<dbReference type="PANTHER" id="PTHR11915">
    <property type="entry name" value="SPECTRIN/FILAMIN RELATED CYTOSKELETAL PROTEIN"/>
    <property type="match status" value="1"/>
</dbReference>
<dbReference type="Gene3D" id="1.10.418.10">
    <property type="entry name" value="Calponin-like domain"/>
    <property type="match status" value="2"/>
</dbReference>
<feature type="compositionally biased region" description="Pro residues" evidence="13">
    <location>
        <begin position="2618"/>
        <end position="2628"/>
    </location>
</feature>
<evidence type="ECO:0000313" key="16">
    <source>
        <dbReference type="EMBL" id="KJE88866.1"/>
    </source>
</evidence>
<dbReference type="InterPro" id="IPR001715">
    <property type="entry name" value="CH_dom"/>
</dbReference>
<feature type="domain" description="Calponin-homology (CH)" evidence="14">
    <location>
        <begin position="126"/>
        <end position="231"/>
    </location>
</feature>
<protein>
    <recommendedName>
        <fullName evidence="18">Spectrin beta chain</fullName>
    </recommendedName>
</protein>
<evidence type="ECO:0000256" key="8">
    <source>
        <dbReference type="ARBA" id="ARBA00022737"/>
    </source>
</evidence>
<dbReference type="FunFam" id="1.10.418.10:FF:000004">
    <property type="entry name" value="Spectrin beta chain"/>
    <property type="match status" value="1"/>
</dbReference>
<dbReference type="InterPro" id="IPR002048">
    <property type="entry name" value="EF_hand_dom"/>
</dbReference>
<dbReference type="SMART" id="SM00150">
    <property type="entry name" value="SPEC"/>
    <property type="match status" value="15"/>
</dbReference>
<gene>
    <name evidence="16" type="ORF">CAOG_008407</name>
</gene>
<keyword evidence="7" id="KW-0479">Metal-binding</keyword>
<comment type="similarity">
    <text evidence="2">Belongs to the spectrin family.</text>
</comment>
<dbReference type="SMART" id="SM01184">
    <property type="entry name" value="efhand_Ca_insen"/>
    <property type="match status" value="1"/>
</dbReference>
<keyword evidence="12" id="KW-0175">Coiled coil</keyword>
<dbReference type="InterPro" id="IPR018247">
    <property type="entry name" value="EF_Hand_1_Ca_BS"/>
</dbReference>
<evidence type="ECO:0000256" key="12">
    <source>
        <dbReference type="SAM" id="Coils"/>
    </source>
</evidence>
<dbReference type="GO" id="GO:0051693">
    <property type="term" value="P:actin filament capping"/>
    <property type="evidence" value="ECO:0007669"/>
    <property type="project" value="UniProtKB-KW"/>
</dbReference>
<dbReference type="PhylomeDB" id="A0A0D2U0V3"/>
<feature type="compositionally biased region" description="Polar residues" evidence="13">
    <location>
        <begin position="2476"/>
        <end position="2485"/>
    </location>
</feature>
<reference evidence="17" key="1">
    <citation type="submission" date="2011-02" db="EMBL/GenBank/DDBJ databases">
        <title>The Genome Sequence of Capsaspora owczarzaki ATCC 30864.</title>
        <authorList>
            <person name="Russ C."/>
            <person name="Cuomo C."/>
            <person name="Burger G."/>
            <person name="Gray M.W."/>
            <person name="Holland P.W.H."/>
            <person name="King N."/>
            <person name="Lang F.B.F."/>
            <person name="Roger A.J."/>
            <person name="Ruiz-Trillo I."/>
            <person name="Young S.K."/>
            <person name="Zeng Q."/>
            <person name="Gargeya S."/>
            <person name="Alvarado L."/>
            <person name="Berlin A."/>
            <person name="Chapman S.B."/>
            <person name="Chen Z."/>
            <person name="Freedman E."/>
            <person name="Gellesch M."/>
            <person name="Goldberg J."/>
            <person name="Griggs A."/>
            <person name="Gujja S."/>
            <person name="Heilman E."/>
            <person name="Heiman D."/>
            <person name="Howarth C."/>
            <person name="Mehta T."/>
            <person name="Neiman D."/>
            <person name="Pearson M."/>
            <person name="Roberts A."/>
            <person name="Saif S."/>
            <person name="Shea T."/>
            <person name="Shenoy N."/>
            <person name="Sisk P."/>
            <person name="Stolte C."/>
            <person name="Sykes S."/>
            <person name="White J."/>
            <person name="Yandava C."/>
            <person name="Haas B."/>
            <person name="Nusbaum C."/>
            <person name="Birren B."/>
        </authorList>
    </citation>
    <scope>NUCLEOTIDE SEQUENCE</scope>
    <source>
        <strain evidence="17">ATCC 30864</strain>
    </source>
</reference>
<feature type="compositionally biased region" description="Basic and acidic residues" evidence="13">
    <location>
        <begin position="2172"/>
        <end position="2413"/>
    </location>
</feature>
<dbReference type="PROSITE" id="PS50222">
    <property type="entry name" value="EF_HAND_2"/>
    <property type="match status" value="2"/>
</dbReference>
<dbReference type="InterPro" id="IPR011992">
    <property type="entry name" value="EF-hand-dom_pair"/>
</dbReference>
<dbReference type="Pfam" id="PF13499">
    <property type="entry name" value="EF-hand_7"/>
    <property type="match status" value="1"/>
</dbReference>
<dbReference type="OrthoDB" id="5865767at2759"/>
<evidence type="ECO:0000256" key="10">
    <source>
        <dbReference type="ARBA" id="ARBA00023203"/>
    </source>
</evidence>
<evidence type="ECO:0000256" key="4">
    <source>
        <dbReference type="ARBA" id="ARBA00022467"/>
    </source>
</evidence>
<dbReference type="PROSITE" id="PS00018">
    <property type="entry name" value="EF_HAND_1"/>
    <property type="match status" value="2"/>
</dbReference>
<dbReference type="InterPro" id="IPR002017">
    <property type="entry name" value="Spectrin_repeat"/>
</dbReference>